<dbReference type="RefSeq" id="YP_003358911.1">
    <property type="nucleotide sequence ID" value="NC_013697.1"/>
</dbReference>
<evidence type="ECO:0000313" key="2">
    <source>
        <dbReference type="Proteomes" id="UP000008986"/>
    </source>
</evidence>
<name>C9DG28_BPW14</name>
<organism evidence="1 2">
    <name type="scientific">Delftia phage PhiW-14</name>
    <name type="common">Deftia acidovorans bacteriophage phiW-14</name>
    <dbReference type="NCBI Taxonomy" id="665032"/>
    <lineage>
        <taxon>Viruses</taxon>
        <taxon>Duplodnaviria</taxon>
        <taxon>Heunggongvirae</taxon>
        <taxon>Uroviricota</taxon>
        <taxon>Caudoviricetes</taxon>
        <taxon>Ionavirus</taxon>
        <taxon>Ionavirus W14</taxon>
    </lineage>
</organism>
<dbReference type="KEGG" id="vg:8684004"/>
<dbReference type="EMBL" id="GQ357915">
    <property type="protein sequence ID" value="ACV50079.1"/>
    <property type="molecule type" value="Genomic_DNA"/>
</dbReference>
<proteinExistence type="predicted"/>
<dbReference type="GeneID" id="8684004"/>
<dbReference type="Proteomes" id="UP000008986">
    <property type="component" value="Segment"/>
</dbReference>
<protein>
    <submittedName>
        <fullName evidence="1">Uncharacterized protein</fullName>
    </submittedName>
</protein>
<organismHost>
    <name type="scientific">Delftia acidovorans</name>
    <name type="common">Pseudomonas acidovorans</name>
    <name type="synonym">Comamonas acidovorans</name>
    <dbReference type="NCBI Taxonomy" id="80866"/>
</organismHost>
<keyword evidence="2" id="KW-1185">Reference proteome</keyword>
<reference evidence="2" key="1">
    <citation type="submission" date="2009-07" db="EMBL/GenBank/DDBJ databases">
        <authorList>
            <person name="Kropinski A.M."/>
            <person name="Villegas A."/>
            <person name="Lingohr E.J."/>
        </authorList>
    </citation>
    <scope>NUCLEOTIDE SEQUENCE [LARGE SCALE GENOMIC DNA]</scope>
</reference>
<gene>
    <name evidence="1" type="primary">57</name>
</gene>
<accession>C9DG28</accession>
<sequence>MAYAGVNPSWLVYQDKVYTVNGSEITDGQGNKIVQVVASFQSLVFKNGINLSPEQFTRDAATGYLLIKPTTTLTIGDKITLANLSEMRFDHTYTRSQMDAMVSSKMDSATFNSYMTNYYTKAQVDVRTSQAAYIWARYF</sequence>
<evidence type="ECO:0000313" key="1">
    <source>
        <dbReference type="EMBL" id="ACV50079.1"/>
    </source>
</evidence>